<evidence type="ECO:0000256" key="1">
    <source>
        <dbReference type="SAM" id="Coils"/>
    </source>
</evidence>
<feature type="compositionally biased region" description="Basic and acidic residues" evidence="2">
    <location>
        <begin position="361"/>
        <end position="372"/>
    </location>
</feature>
<feature type="compositionally biased region" description="Basic and acidic residues" evidence="2">
    <location>
        <begin position="178"/>
        <end position="188"/>
    </location>
</feature>
<dbReference type="EMBL" id="AFNH02000656">
    <property type="protein sequence ID" value="EZG62960.1"/>
    <property type="molecule type" value="Genomic_DNA"/>
</dbReference>
<proteinExistence type="predicted"/>
<name>A0A023B5W6_GRENI</name>
<feature type="region of interest" description="Disordered" evidence="2">
    <location>
        <begin position="96"/>
        <end position="117"/>
    </location>
</feature>
<feature type="compositionally biased region" description="Polar residues" evidence="2">
    <location>
        <begin position="29"/>
        <end position="39"/>
    </location>
</feature>
<feature type="region of interest" description="Disordered" evidence="2">
    <location>
        <begin position="1"/>
        <end position="51"/>
    </location>
</feature>
<feature type="region of interest" description="Disordered" evidence="2">
    <location>
        <begin position="344"/>
        <end position="372"/>
    </location>
</feature>
<dbReference type="Proteomes" id="UP000019763">
    <property type="component" value="Unassembled WGS sequence"/>
</dbReference>
<organism evidence="3 4">
    <name type="scientific">Gregarina niphandrodes</name>
    <name type="common">Septate eugregarine</name>
    <dbReference type="NCBI Taxonomy" id="110365"/>
    <lineage>
        <taxon>Eukaryota</taxon>
        <taxon>Sar</taxon>
        <taxon>Alveolata</taxon>
        <taxon>Apicomplexa</taxon>
        <taxon>Conoidasida</taxon>
        <taxon>Gregarinasina</taxon>
        <taxon>Eugregarinorida</taxon>
        <taxon>Gregarinidae</taxon>
        <taxon>Gregarina</taxon>
    </lineage>
</organism>
<evidence type="ECO:0000256" key="2">
    <source>
        <dbReference type="SAM" id="MobiDB-lite"/>
    </source>
</evidence>
<dbReference type="RefSeq" id="XP_011130698.1">
    <property type="nucleotide sequence ID" value="XM_011132396.1"/>
</dbReference>
<keyword evidence="1" id="KW-0175">Coiled coil</keyword>
<feature type="coiled-coil region" evidence="1">
    <location>
        <begin position="247"/>
        <end position="282"/>
    </location>
</feature>
<reference evidence="3" key="1">
    <citation type="submission" date="2013-12" db="EMBL/GenBank/DDBJ databases">
        <authorList>
            <person name="Omoto C.K."/>
            <person name="Sibley D."/>
            <person name="Venepally P."/>
            <person name="Hadjithomas M."/>
            <person name="Karamycheva S."/>
            <person name="Brunk B."/>
            <person name="Roos D."/>
            <person name="Caler E."/>
            <person name="Lorenzi H."/>
        </authorList>
    </citation>
    <scope>NUCLEOTIDE SEQUENCE</scope>
</reference>
<comment type="caution">
    <text evidence="3">The sequence shown here is derived from an EMBL/GenBank/DDBJ whole genome shotgun (WGS) entry which is preliminary data.</text>
</comment>
<keyword evidence="4" id="KW-1185">Reference proteome</keyword>
<dbReference type="GeneID" id="22913110"/>
<accession>A0A023B5W6</accession>
<feature type="region of interest" description="Disordered" evidence="2">
    <location>
        <begin position="178"/>
        <end position="198"/>
    </location>
</feature>
<protein>
    <submittedName>
        <fullName evidence="3">Uncharacterized protein</fullName>
    </submittedName>
</protein>
<evidence type="ECO:0000313" key="4">
    <source>
        <dbReference type="Proteomes" id="UP000019763"/>
    </source>
</evidence>
<gene>
    <name evidence="3" type="ORF">GNI_087290</name>
</gene>
<sequence>MEVMEGTVSITDFLTGATKPEAAPAKLQAETSSELNQVSGPAAPESARQRSAPLLVTAAETFPTVTELRRDGQSLGVSRSRVILQAALGKYSPFRSGAVRKEEKSSSDGSCPFGHSRSSRTVDMNKVIFRYDLNSAGLPETIVRARLPSTRLEPGLYVSLAKEMREIYSRSRDRVEARVDQQNSDRRTRAVGSMLSSDSDDEMFESVGGFDSAVYKKSELSPLTELAHNPSSERFPDGRVVSSESGIARVEETIAGAKSRFEEQEAAELREAETRRKLMEQVRPADHNPFSIKNASLVPLAQQPVYLHHKEPANALISRKRHAEQEIDVDIEYGIELEGEEYRSSNTPIKQGGKRRKDTKHKYENVVKHYKA</sequence>
<dbReference type="VEuPathDB" id="CryptoDB:GNI_087290"/>
<evidence type="ECO:0000313" key="3">
    <source>
        <dbReference type="EMBL" id="EZG62960.1"/>
    </source>
</evidence>
<dbReference type="AlphaFoldDB" id="A0A023B5W6"/>